<evidence type="ECO:0000256" key="5">
    <source>
        <dbReference type="ARBA" id="ARBA00038303"/>
    </source>
</evidence>
<evidence type="ECO:0000256" key="2">
    <source>
        <dbReference type="ARBA" id="ARBA00022603"/>
    </source>
</evidence>
<evidence type="ECO:0000256" key="3">
    <source>
        <dbReference type="ARBA" id="ARBA00022679"/>
    </source>
</evidence>
<gene>
    <name evidence="6 7" type="primary">rlmH</name>
    <name evidence="7" type="ORF">ERS852385_01804</name>
</gene>
<keyword evidence="6" id="KW-0963">Cytoplasm</keyword>
<dbReference type="InterPro" id="IPR003742">
    <property type="entry name" value="RlmH-like"/>
</dbReference>
<dbReference type="GO" id="GO:0005737">
    <property type="term" value="C:cytoplasm"/>
    <property type="evidence" value="ECO:0007669"/>
    <property type="project" value="UniProtKB-SubCell"/>
</dbReference>
<dbReference type="NCBIfam" id="TIGR00246">
    <property type="entry name" value="tRNA_RlmH_YbeA"/>
    <property type="match status" value="1"/>
</dbReference>
<evidence type="ECO:0000256" key="6">
    <source>
        <dbReference type="HAMAP-Rule" id="MF_00658"/>
    </source>
</evidence>
<feature type="binding site" evidence="6">
    <location>
        <position position="108"/>
    </location>
    <ligand>
        <name>S-adenosyl-L-methionine</name>
        <dbReference type="ChEBI" id="CHEBI:59789"/>
    </ligand>
</feature>
<proteinExistence type="inferred from homology"/>
<accession>A0A174BA79</accession>
<feature type="binding site" evidence="6">
    <location>
        <begin position="127"/>
        <end position="132"/>
    </location>
    <ligand>
        <name>S-adenosyl-L-methionine</name>
        <dbReference type="ChEBI" id="CHEBI:59789"/>
    </ligand>
</feature>
<evidence type="ECO:0000313" key="8">
    <source>
        <dbReference type="Proteomes" id="UP000095546"/>
    </source>
</evidence>
<comment type="similarity">
    <text evidence="5 6">Belongs to the RNA methyltransferase RlmH family.</text>
</comment>
<dbReference type="OrthoDB" id="9806643at2"/>
<name>A0A174BA79_9FIRM</name>
<evidence type="ECO:0000256" key="4">
    <source>
        <dbReference type="ARBA" id="ARBA00022691"/>
    </source>
</evidence>
<dbReference type="PIRSF" id="PIRSF004505">
    <property type="entry name" value="MT_bac"/>
    <property type="match status" value="1"/>
</dbReference>
<dbReference type="EC" id="2.1.1.177" evidence="6"/>
<keyword evidence="4 6" id="KW-0949">S-adenosyl-L-methionine</keyword>
<dbReference type="Pfam" id="PF02590">
    <property type="entry name" value="SPOUT_MTase"/>
    <property type="match status" value="1"/>
</dbReference>
<dbReference type="AlphaFoldDB" id="A0A174BA79"/>
<dbReference type="STRING" id="187979.ERS852385_01804"/>
<dbReference type="EMBL" id="CYYU01000016">
    <property type="protein sequence ID" value="CUN96565.1"/>
    <property type="molecule type" value="Genomic_DNA"/>
</dbReference>
<keyword evidence="3 6" id="KW-0808">Transferase</keyword>
<comment type="subcellular location">
    <subcellularLocation>
        <location evidence="6">Cytoplasm</location>
    </subcellularLocation>
</comment>
<dbReference type="GO" id="GO:0070038">
    <property type="term" value="F:rRNA (pseudouridine-N3-)-methyltransferase activity"/>
    <property type="evidence" value="ECO:0007669"/>
    <property type="project" value="UniProtKB-UniRule"/>
</dbReference>
<dbReference type="eggNOG" id="COG1576">
    <property type="taxonomic scope" value="Bacteria"/>
</dbReference>
<evidence type="ECO:0000256" key="1">
    <source>
        <dbReference type="ARBA" id="ARBA00022552"/>
    </source>
</evidence>
<comment type="catalytic activity">
    <reaction evidence="6">
        <text>pseudouridine(1915) in 23S rRNA + S-adenosyl-L-methionine = N(3)-methylpseudouridine(1915) in 23S rRNA + S-adenosyl-L-homocysteine + H(+)</text>
        <dbReference type="Rhea" id="RHEA:42752"/>
        <dbReference type="Rhea" id="RHEA-COMP:10221"/>
        <dbReference type="Rhea" id="RHEA-COMP:10222"/>
        <dbReference type="ChEBI" id="CHEBI:15378"/>
        <dbReference type="ChEBI" id="CHEBI:57856"/>
        <dbReference type="ChEBI" id="CHEBI:59789"/>
        <dbReference type="ChEBI" id="CHEBI:65314"/>
        <dbReference type="ChEBI" id="CHEBI:74486"/>
        <dbReference type="EC" id="2.1.1.177"/>
    </reaction>
</comment>
<keyword evidence="2 6" id="KW-0489">Methyltransferase</keyword>
<keyword evidence="1 6" id="KW-0698">rRNA processing</keyword>
<dbReference type="Gene3D" id="3.40.1280.10">
    <property type="match status" value="1"/>
</dbReference>
<reference evidence="7 8" key="1">
    <citation type="submission" date="2015-09" db="EMBL/GenBank/DDBJ databases">
        <authorList>
            <consortium name="Pathogen Informatics"/>
        </authorList>
    </citation>
    <scope>NUCLEOTIDE SEQUENCE [LARGE SCALE GENOMIC DNA]</scope>
    <source>
        <strain evidence="7 8">2789STDY5608828</strain>
    </source>
</reference>
<dbReference type="NCBIfam" id="NF000985">
    <property type="entry name" value="PRK00103.1-3"/>
    <property type="match status" value="1"/>
</dbReference>
<dbReference type="CDD" id="cd18081">
    <property type="entry name" value="RlmH-like"/>
    <property type="match status" value="1"/>
</dbReference>
<protein>
    <recommendedName>
        <fullName evidence="6">Ribosomal RNA large subunit methyltransferase H</fullName>
        <ecNumber evidence="6">2.1.1.177</ecNumber>
    </recommendedName>
    <alternativeName>
        <fullName evidence="6">23S rRNA (pseudouridine1915-N3)-methyltransferase</fullName>
    </alternativeName>
    <alternativeName>
        <fullName evidence="6">23S rRNA m3Psi1915 methyltransferase</fullName>
    </alternativeName>
    <alternativeName>
        <fullName evidence="6">rRNA (pseudouridine-N3-)-methyltransferase RlmH</fullName>
    </alternativeName>
</protein>
<dbReference type="RefSeq" id="WP_055162326.1">
    <property type="nucleotide sequence ID" value="NZ_CABIWZ010000016.1"/>
</dbReference>
<dbReference type="InterPro" id="IPR029026">
    <property type="entry name" value="tRNA_m1G_MTases_N"/>
</dbReference>
<dbReference type="PANTHER" id="PTHR33603:SF1">
    <property type="entry name" value="RIBOSOMAL RNA LARGE SUBUNIT METHYLTRANSFERASE H"/>
    <property type="match status" value="1"/>
</dbReference>
<comment type="function">
    <text evidence="6">Specifically methylates the pseudouridine at position 1915 (m3Psi1915) in 23S rRNA.</text>
</comment>
<dbReference type="SUPFAM" id="SSF75217">
    <property type="entry name" value="alpha/beta knot"/>
    <property type="match status" value="1"/>
</dbReference>
<dbReference type="Proteomes" id="UP000095546">
    <property type="component" value="Unassembled WGS sequence"/>
</dbReference>
<comment type="subunit">
    <text evidence="6">Homodimer.</text>
</comment>
<sequence>MKITIVCAGKIKEKYLSAGIAEFLKRLKHYAQVEIREIHEEKMPEAPSPAEKEQTLAREGEKLLKLVPEGSYLYVLDVYGKLKSSEQLAKEIADLGLRGRSSITFLIGGAFGLSEEVRARADERISFSPMTFTHQMVRLLLVEQIYRAFKINRGEKYHW</sequence>
<dbReference type="PANTHER" id="PTHR33603">
    <property type="entry name" value="METHYLTRANSFERASE"/>
    <property type="match status" value="1"/>
</dbReference>
<feature type="binding site" evidence="6">
    <location>
        <position position="76"/>
    </location>
    <ligand>
        <name>S-adenosyl-L-methionine</name>
        <dbReference type="ChEBI" id="CHEBI:59789"/>
    </ligand>
</feature>
<dbReference type="HAMAP" id="MF_00658">
    <property type="entry name" value="23SrRNA_methyltr_H"/>
    <property type="match status" value="1"/>
</dbReference>
<dbReference type="InterPro" id="IPR029028">
    <property type="entry name" value="Alpha/beta_knot_MTases"/>
</dbReference>
<evidence type="ECO:0000313" key="7">
    <source>
        <dbReference type="EMBL" id="CUN96565.1"/>
    </source>
</evidence>
<organism evidence="7 8">
    <name type="scientific">Mitsuokella jalaludinii</name>
    <dbReference type="NCBI Taxonomy" id="187979"/>
    <lineage>
        <taxon>Bacteria</taxon>
        <taxon>Bacillati</taxon>
        <taxon>Bacillota</taxon>
        <taxon>Negativicutes</taxon>
        <taxon>Selenomonadales</taxon>
        <taxon>Selenomonadaceae</taxon>
        <taxon>Mitsuokella</taxon>
    </lineage>
</organism>
<keyword evidence="8" id="KW-1185">Reference proteome</keyword>